<comment type="caution">
    <text evidence="3">The sequence shown here is derived from an EMBL/GenBank/DDBJ whole genome shotgun (WGS) entry which is preliminary data.</text>
</comment>
<evidence type="ECO:0000313" key="3">
    <source>
        <dbReference type="EMBL" id="MDT9001803.1"/>
    </source>
</evidence>
<sequence>MREPHPVQQALSHWFTPAVRRRLSLYLVVSLALPWLAGEWAKQFVQPGLHQDPQRMALLIDYMVLGAIAFGLSMVLTWLIGTWITAVMKGRQYLGDEFPATSHQPSPRDDDSSLRR</sequence>
<evidence type="ECO:0000256" key="1">
    <source>
        <dbReference type="SAM" id="MobiDB-lite"/>
    </source>
</evidence>
<keyword evidence="2" id="KW-0812">Transmembrane</keyword>
<feature type="transmembrane region" description="Helical" evidence="2">
    <location>
        <begin position="23"/>
        <end position="42"/>
    </location>
</feature>
<dbReference type="Proteomes" id="UP001246372">
    <property type="component" value="Unassembled WGS sequence"/>
</dbReference>
<proteinExistence type="predicted"/>
<dbReference type="RefSeq" id="WP_315652686.1">
    <property type="nucleotide sequence ID" value="NZ_JAVXZY010000011.1"/>
</dbReference>
<keyword evidence="2" id="KW-0472">Membrane</keyword>
<evidence type="ECO:0000256" key="2">
    <source>
        <dbReference type="SAM" id="Phobius"/>
    </source>
</evidence>
<evidence type="ECO:0000313" key="4">
    <source>
        <dbReference type="Proteomes" id="UP001246372"/>
    </source>
</evidence>
<keyword evidence="2" id="KW-1133">Transmembrane helix</keyword>
<organism evidence="3 4">
    <name type="scientific">Roseateles aquae</name>
    <dbReference type="NCBI Taxonomy" id="3077235"/>
    <lineage>
        <taxon>Bacteria</taxon>
        <taxon>Pseudomonadati</taxon>
        <taxon>Pseudomonadota</taxon>
        <taxon>Betaproteobacteria</taxon>
        <taxon>Burkholderiales</taxon>
        <taxon>Sphaerotilaceae</taxon>
        <taxon>Roseateles</taxon>
    </lineage>
</organism>
<gene>
    <name evidence="3" type="ORF">RQP53_21180</name>
</gene>
<feature type="transmembrane region" description="Helical" evidence="2">
    <location>
        <begin position="62"/>
        <end position="84"/>
    </location>
</feature>
<feature type="compositionally biased region" description="Basic and acidic residues" evidence="1">
    <location>
        <begin position="106"/>
        <end position="116"/>
    </location>
</feature>
<protein>
    <recommendedName>
        <fullName evidence="5">Poly-beta-1,6-N-acetyl-D-glucosamine biosynthesis protein PgaD</fullName>
    </recommendedName>
</protein>
<accession>A0ABU3PGZ8</accession>
<reference evidence="3" key="1">
    <citation type="submission" date="2023-09" db="EMBL/GenBank/DDBJ databases">
        <title>Paucibacter sp. APW11 Genome sequencing and assembly.</title>
        <authorList>
            <person name="Kim I."/>
        </authorList>
    </citation>
    <scope>NUCLEOTIDE SEQUENCE</scope>
    <source>
        <strain evidence="3">APW11</strain>
    </source>
</reference>
<name>A0ABU3PGZ8_9BURK</name>
<feature type="region of interest" description="Disordered" evidence="1">
    <location>
        <begin position="96"/>
        <end position="116"/>
    </location>
</feature>
<dbReference type="EMBL" id="JAVXZY010000011">
    <property type="protein sequence ID" value="MDT9001803.1"/>
    <property type="molecule type" value="Genomic_DNA"/>
</dbReference>
<evidence type="ECO:0008006" key="5">
    <source>
        <dbReference type="Google" id="ProtNLM"/>
    </source>
</evidence>
<keyword evidence="4" id="KW-1185">Reference proteome</keyword>